<dbReference type="EMBL" id="JAFMYU010000006">
    <property type="protein sequence ID" value="MBO0931410.1"/>
    <property type="molecule type" value="Genomic_DNA"/>
</dbReference>
<feature type="signal peptide" evidence="3">
    <location>
        <begin position="1"/>
        <end position="22"/>
    </location>
</feature>
<feature type="transmembrane region" description="Helical" evidence="2">
    <location>
        <begin position="129"/>
        <end position="149"/>
    </location>
</feature>
<keyword evidence="3" id="KW-0732">Signal</keyword>
<evidence type="ECO:0000313" key="4">
    <source>
        <dbReference type="EMBL" id="MBO0931410.1"/>
    </source>
</evidence>
<keyword evidence="2" id="KW-1133">Transmembrane helix</keyword>
<evidence type="ECO:0000313" key="5">
    <source>
        <dbReference type="Proteomes" id="UP000664795"/>
    </source>
</evidence>
<evidence type="ECO:0000256" key="2">
    <source>
        <dbReference type="SAM" id="Phobius"/>
    </source>
</evidence>
<dbReference type="RefSeq" id="WP_207335370.1">
    <property type="nucleotide sequence ID" value="NZ_JAFMYU010000006.1"/>
</dbReference>
<gene>
    <name evidence="4" type="ORF">J2I48_10420</name>
</gene>
<comment type="caution">
    <text evidence="4">The sequence shown here is derived from an EMBL/GenBank/DDBJ whole genome shotgun (WGS) entry which is preliminary data.</text>
</comment>
<dbReference type="PROSITE" id="PS51257">
    <property type="entry name" value="PROKAR_LIPOPROTEIN"/>
    <property type="match status" value="1"/>
</dbReference>
<accession>A0A939G6R5</accession>
<sequence length="153" mass="16966">MRSQFLTILCVLSFLSCGWGLAESGIALFNPNQVAQTPYTGHKDTGTGEEDRRDPKNFYQDNSANSDNPTPADPYLVQQQSRAQFAYSLVTLIGVVLMFRLRKLGFYIYVAGVLLGIVMPIYFVGFSSLITSFGVFGSVLFAVMYGFCLPEMK</sequence>
<feature type="region of interest" description="Disordered" evidence="1">
    <location>
        <begin position="39"/>
        <end position="72"/>
    </location>
</feature>
<keyword evidence="2" id="KW-0812">Transmembrane</keyword>
<feature type="transmembrane region" description="Helical" evidence="2">
    <location>
        <begin position="106"/>
        <end position="123"/>
    </location>
</feature>
<feature type="transmembrane region" description="Helical" evidence="2">
    <location>
        <begin position="83"/>
        <end position="99"/>
    </location>
</feature>
<reference evidence="4 5" key="1">
    <citation type="submission" date="2021-03" db="EMBL/GenBank/DDBJ databases">
        <title>Fibrella sp. HMF5036 genome sequencing and assembly.</title>
        <authorList>
            <person name="Kang H."/>
            <person name="Kim H."/>
            <person name="Bae S."/>
            <person name="Joh K."/>
        </authorList>
    </citation>
    <scope>NUCLEOTIDE SEQUENCE [LARGE SCALE GENOMIC DNA]</scope>
    <source>
        <strain evidence="4 5">HMF5036</strain>
    </source>
</reference>
<feature type="compositionally biased region" description="Basic and acidic residues" evidence="1">
    <location>
        <begin position="41"/>
        <end position="56"/>
    </location>
</feature>
<organism evidence="4 5">
    <name type="scientific">Fibrella aquatilis</name>
    <dbReference type="NCBI Taxonomy" id="2817059"/>
    <lineage>
        <taxon>Bacteria</taxon>
        <taxon>Pseudomonadati</taxon>
        <taxon>Bacteroidota</taxon>
        <taxon>Cytophagia</taxon>
        <taxon>Cytophagales</taxon>
        <taxon>Spirosomataceae</taxon>
        <taxon>Fibrella</taxon>
    </lineage>
</organism>
<protein>
    <submittedName>
        <fullName evidence="4">Uncharacterized protein</fullName>
    </submittedName>
</protein>
<feature type="chain" id="PRO_5037875516" evidence="3">
    <location>
        <begin position="23"/>
        <end position="153"/>
    </location>
</feature>
<dbReference type="Proteomes" id="UP000664795">
    <property type="component" value="Unassembled WGS sequence"/>
</dbReference>
<evidence type="ECO:0000256" key="1">
    <source>
        <dbReference type="SAM" id="MobiDB-lite"/>
    </source>
</evidence>
<proteinExistence type="predicted"/>
<evidence type="ECO:0000256" key="3">
    <source>
        <dbReference type="SAM" id="SignalP"/>
    </source>
</evidence>
<feature type="compositionally biased region" description="Polar residues" evidence="1">
    <location>
        <begin position="59"/>
        <end position="69"/>
    </location>
</feature>
<keyword evidence="5" id="KW-1185">Reference proteome</keyword>
<dbReference type="AlphaFoldDB" id="A0A939G6R5"/>
<name>A0A939G6R5_9BACT</name>
<keyword evidence="2" id="KW-0472">Membrane</keyword>